<evidence type="ECO:0000313" key="4">
    <source>
        <dbReference type="Proteomes" id="UP000536624"/>
    </source>
</evidence>
<evidence type="ECO:0000259" key="1">
    <source>
        <dbReference type="PROSITE" id="PS51736"/>
    </source>
</evidence>
<dbReference type="InterPro" id="IPR038109">
    <property type="entry name" value="DNA_bind_recomb_sf"/>
</dbReference>
<proteinExistence type="predicted"/>
<gene>
    <name evidence="3" type="ORF">SMALB_5092</name>
</gene>
<dbReference type="Pfam" id="PF07508">
    <property type="entry name" value="Recombinase"/>
    <property type="match status" value="1"/>
</dbReference>
<dbReference type="Gene3D" id="3.90.1750.20">
    <property type="entry name" value="Putative Large Serine Recombinase, Chain B, Domain 2"/>
    <property type="match status" value="1"/>
</dbReference>
<dbReference type="PROSITE" id="PS51736">
    <property type="entry name" value="RECOMBINASES_3"/>
    <property type="match status" value="1"/>
</dbReference>
<comment type="caution">
    <text evidence="3">The sequence shown here is derived from an EMBL/GenBank/DDBJ whole genome shotgun (WGS) entry which is preliminary data.</text>
</comment>
<evidence type="ECO:0000313" key="3">
    <source>
        <dbReference type="EMBL" id="NIY67051.1"/>
    </source>
</evidence>
<organism evidence="3 4">
    <name type="scientific">Streptomyces malaysiensis</name>
    <dbReference type="NCBI Taxonomy" id="92644"/>
    <lineage>
        <taxon>Bacteria</taxon>
        <taxon>Bacillati</taxon>
        <taxon>Actinomycetota</taxon>
        <taxon>Actinomycetes</taxon>
        <taxon>Kitasatosporales</taxon>
        <taxon>Streptomycetaceae</taxon>
        <taxon>Streptomyces</taxon>
        <taxon>Streptomyces violaceusniger group</taxon>
    </lineage>
</organism>
<dbReference type="Pfam" id="PF00239">
    <property type="entry name" value="Resolvase"/>
    <property type="match status" value="1"/>
</dbReference>
<dbReference type="EMBL" id="JAALLH010000001">
    <property type="protein sequence ID" value="NIY67051.1"/>
    <property type="molecule type" value="Genomic_DNA"/>
</dbReference>
<dbReference type="InterPro" id="IPR011109">
    <property type="entry name" value="DNA_bind_recombinase_dom"/>
</dbReference>
<dbReference type="InterPro" id="IPR050639">
    <property type="entry name" value="SSR_resolvase"/>
</dbReference>
<feature type="domain" description="Recombinase" evidence="2">
    <location>
        <begin position="174"/>
        <end position="277"/>
    </location>
</feature>
<dbReference type="PROSITE" id="PS51737">
    <property type="entry name" value="RECOMBINASE_DNA_BIND"/>
    <property type="match status" value="1"/>
</dbReference>
<dbReference type="SUPFAM" id="SSF53041">
    <property type="entry name" value="Resolvase-like"/>
    <property type="match status" value="1"/>
</dbReference>
<dbReference type="PANTHER" id="PTHR30461:SF23">
    <property type="entry name" value="DNA RECOMBINASE-RELATED"/>
    <property type="match status" value="1"/>
</dbReference>
<dbReference type="RefSeq" id="WP_167502547.1">
    <property type="nucleotide sequence ID" value="NZ_JAALLH010000001.1"/>
</dbReference>
<evidence type="ECO:0000259" key="2">
    <source>
        <dbReference type="PROSITE" id="PS51737"/>
    </source>
</evidence>
<dbReference type="InterPro" id="IPR036162">
    <property type="entry name" value="Resolvase-like_N_sf"/>
</dbReference>
<protein>
    <submittedName>
        <fullName evidence="3">Transposase</fullName>
    </submittedName>
</protein>
<dbReference type="AlphaFoldDB" id="A0A7X5X5H9"/>
<dbReference type="Proteomes" id="UP000536624">
    <property type="component" value="Unassembled WGS sequence"/>
</dbReference>
<sequence>MATKTAKRQPITPGTAAAIYCRISHTDDDDQTGVDRQERICREIAERLGLVVPPSLVFVDNNRSAWRRDRKRPGWDAMLKEMEEGEIRHLIAYHPDRLMRQPRDLEELLTISDSNHITMHGEANRRDLSDPDDRFILRIEVAHACRSSDDTSRRLKDAMDDRARAGTPHTGRRRYGYTKNGMEIIEEEAEIVREIFRRYLAGEAPRAIARDLNERGVRTALGKSWGPDTVRALIDSRHVAGIRMFRGEEHGVGNWPAIIDRGQWDEAQERRKYRAERSAEKNKRSRYYLLRSVVMCTCGRTMGGSGGNVFEYRCTRRVAVDGTACKRTIAAEPLERFARAVAIDVLSKLDVSGRPPATTTRPAADVEADERDAQKLKDLYEMWDADEMPTREYRQKRREIEARIKERQKQTRIRPVVVLEGIAGPHAEENWKRLEKDEDYARINAIFRFLFGGIVIGPASGVGNFDTDRISIRPNPLD</sequence>
<reference evidence="3 4" key="1">
    <citation type="submission" date="2020-02" db="EMBL/GenBank/DDBJ databases">
        <title>Streptomyces malaysiensis DSM14702 (JHCC583434, PFL_A843) Genome sequencing and assembly.</title>
        <authorList>
            <person name="Samborskyy M."/>
        </authorList>
    </citation>
    <scope>NUCLEOTIDE SEQUENCE [LARGE SCALE GENOMIC DNA]</scope>
    <source>
        <strain evidence="3 4">DSM 14702</strain>
    </source>
</reference>
<dbReference type="Gene3D" id="3.40.50.1390">
    <property type="entry name" value="Resolvase, N-terminal catalytic domain"/>
    <property type="match status" value="1"/>
</dbReference>
<dbReference type="CDD" id="cd00338">
    <property type="entry name" value="Ser_Recombinase"/>
    <property type="match status" value="1"/>
</dbReference>
<feature type="domain" description="Resolvase/invertase-type recombinase catalytic" evidence="1">
    <location>
        <begin position="16"/>
        <end position="166"/>
    </location>
</feature>
<accession>A0A7X5X5H9</accession>
<dbReference type="PANTHER" id="PTHR30461">
    <property type="entry name" value="DNA-INVERTASE FROM LAMBDOID PROPHAGE"/>
    <property type="match status" value="1"/>
</dbReference>
<dbReference type="SMART" id="SM00857">
    <property type="entry name" value="Resolvase"/>
    <property type="match status" value="1"/>
</dbReference>
<name>A0A7X5X5H9_STRMQ</name>
<dbReference type="GO" id="GO:0003677">
    <property type="term" value="F:DNA binding"/>
    <property type="evidence" value="ECO:0007669"/>
    <property type="project" value="InterPro"/>
</dbReference>
<dbReference type="InterPro" id="IPR006119">
    <property type="entry name" value="Resolv_N"/>
</dbReference>
<dbReference type="GO" id="GO:0000150">
    <property type="term" value="F:DNA strand exchange activity"/>
    <property type="evidence" value="ECO:0007669"/>
    <property type="project" value="InterPro"/>
</dbReference>